<dbReference type="PROSITE" id="PS50059">
    <property type="entry name" value="FKBP_PPIASE"/>
    <property type="match status" value="1"/>
</dbReference>
<keyword evidence="4 5" id="KW-0413">Isomerase</keyword>
<evidence type="ECO:0000256" key="4">
    <source>
        <dbReference type="ARBA" id="ARBA00023235"/>
    </source>
</evidence>
<dbReference type="AlphaFoldDB" id="A0A1S6GLA7"/>
<dbReference type="FunFam" id="3.10.50.40:FF:000006">
    <property type="entry name" value="Peptidyl-prolyl cis-trans isomerase"/>
    <property type="match status" value="1"/>
</dbReference>
<dbReference type="SUPFAM" id="SSF54534">
    <property type="entry name" value="FKBP-like"/>
    <property type="match status" value="1"/>
</dbReference>
<evidence type="ECO:0000313" key="8">
    <source>
        <dbReference type="EMBL" id="AQS22648.1"/>
    </source>
</evidence>
<dbReference type="InterPro" id="IPR001179">
    <property type="entry name" value="PPIase_FKBP_dom"/>
</dbReference>
<feature type="chain" id="PRO_5012006402" description="peptidylprolyl isomerase" evidence="6">
    <location>
        <begin position="21"/>
        <end position="122"/>
    </location>
</feature>
<keyword evidence="3 5" id="KW-0697">Rotamase</keyword>
<dbReference type="PANTHER" id="PTHR45779:SF7">
    <property type="entry name" value="PEPTIDYLPROLYL ISOMERASE"/>
    <property type="match status" value="1"/>
</dbReference>
<evidence type="ECO:0000256" key="1">
    <source>
        <dbReference type="ARBA" id="ARBA00000971"/>
    </source>
</evidence>
<dbReference type="InterPro" id="IPR046357">
    <property type="entry name" value="PPIase_dom_sf"/>
</dbReference>
<dbReference type="Gene3D" id="3.10.50.40">
    <property type="match status" value="1"/>
</dbReference>
<evidence type="ECO:0000256" key="5">
    <source>
        <dbReference type="PROSITE-ProRule" id="PRU00277"/>
    </source>
</evidence>
<feature type="domain" description="PPIase FKBP-type" evidence="7">
    <location>
        <begin position="45"/>
        <end position="122"/>
    </location>
</feature>
<dbReference type="EC" id="5.2.1.8" evidence="2 5"/>
<evidence type="ECO:0000256" key="3">
    <source>
        <dbReference type="ARBA" id="ARBA00023110"/>
    </source>
</evidence>
<reference evidence="8" key="1">
    <citation type="journal article" date="2017" name="Aquat. Toxicol.">
        <title>Spliced leader-based analyses reveal the effects of polycyclic aromatic hydrocarbons on gene expression in the copepod Pseudodiaptomus poplesia.</title>
        <authorList>
            <person name="Zhuang Y."/>
            <person name="Yang F."/>
            <person name="Xu D."/>
            <person name="Chen H."/>
            <person name="Zhang H."/>
            <person name="Liu G."/>
        </authorList>
    </citation>
    <scope>NUCLEOTIDE SEQUENCE</scope>
</reference>
<proteinExistence type="evidence at transcript level"/>
<name>A0A1S6GLA7_9MAXI</name>
<organism evidence="8">
    <name type="scientific">Pseudodiaptomus poplesia</name>
    <dbReference type="NCBI Taxonomy" id="213370"/>
    <lineage>
        <taxon>Eukaryota</taxon>
        <taxon>Metazoa</taxon>
        <taxon>Ecdysozoa</taxon>
        <taxon>Arthropoda</taxon>
        <taxon>Crustacea</taxon>
        <taxon>Multicrustacea</taxon>
        <taxon>Hexanauplia</taxon>
        <taxon>Copepoda</taxon>
        <taxon>Calanoida</taxon>
        <taxon>Pseudodiaptomidae</taxon>
        <taxon>Pseudodiaptomus</taxon>
    </lineage>
</organism>
<dbReference type="PANTHER" id="PTHR45779">
    <property type="entry name" value="PEPTIDYLPROLYL ISOMERASE"/>
    <property type="match status" value="1"/>
</dbReference>
<keyword evidence="6" id="KW-0732">Signal</keyword>
<comment type="catalytic activity">
    <reaction evidence="1 5">
        <text>[protein]-peptidylproline (omega=180) = [protein]-peptidylproline (omega=0)</text>
        <dbReference type="Rhea" id="RHEA:16237"/>
        <dbReference type="Rhea" id="RHEA-COMP:10747"/>
        <dbReference type="Rhea" id="RHEA-COMP:10748"/>
        <dbReference type="ChEBI" id="CHEBI:83833"/>
        <dbReference type="ChEBI" id="CHEBI:83834"/>
        <dbReference type="EC" id="5.2.1.8"/>
    </reaction>
</comment>
<dbReference type="GO" id="GO:0003755">
    <property type="term" value="F:peptidyl-prolyl cis-trans isomerase activity"/>
    <property type="evidence" value="ECO:0007669"/>
    <property type="project" value="UniProtKB-KW"/>
</dbReference>
<dbReference type="EMBL" id="KY314214">
    <property type="protein sequence ID" value="AQS22648.1"/>
    <property type="molecule type" value="mRNA"/>
</dbReference>
<evidence type="ECO:0000256" key="2">
    <source>
        <dbReference type="ARBA" id="ARBA00013194"/>
    </source>
</evidence>
<feature type="signal peptide" evidence="6">
    <location>
        <begin position="1"/>
        <end position="20"/>
    </location>
</feature>
<accession>A0A1S6GLA7</accession>
<dbReference type="InterPro" id="IPR044609">
    <property type="entry name" value="FKBP2/11"/>
</dbReference>
<dbReference type="GO" id="GO:0005783">
    <property type="term" value="C:endoplasmic reticulum"/>
    <property type="evidence" value="ECO:0007669"/>
    <property type="project" value="TreeGrafter"/>
</dbReference>
<sequence length="122" mass="13259">MTGMKQLTLLLACTASVTFAELRENGLDVVVISKPDTCEREVKRGDLLSMHYTGTLQDGTKFDSSRDRSEAFKFQIGVGQVIPGWEEGVLGMCVGEQRKLVVPPMLAYGDQGAGEVIPPGQR</sequence>
<evidence type="ECO:0000259" key="7">
    <source>
        <dbReference type="PROSITE" id="PS50059"/>
    </source>
</evidence>
<dbReference type="Pfam" id="PF00254">
    <property type="entry name" value="FKBP_C"/>
    <property type="match status" value="1"/>
</dbReference>
<evidence type="ECO:0000256" key="6">
    <source>
        <dbReference type="SAM" id="SignalP"/>
    </source>
</evidence>
<protein>
    <recommendedName>
        <fullName evidence="2 5">peptidylprolyl isomerase</fullName>
        <ecNumber evidence="2 5">5.2.1.8</ecNumber>
    </recommendedName>
</protein>